<dbReference type="Pfam" id="PF02601">
    <property type="entry name" value="Exonuc_VII_L"/>
    <property type="match status" value="1"/>
</dbReference>
<keyword evidence="10" id="KW-1185">Reference proteome</keyword>
<dbReference type="AlphaFoldDB" id="A0A545TWD2"/>
<dbReference type="EMBL" id="VIKS01000016">
    <property type="protein sequence ID" value="TQV81525.1"/>
    <property type="molecule type" value="Genomic_DNA"/>
</dbReference>
<gene>
    <name evidence="5" type="primary">xseA</name>
    <name evidence="9" type="ORF">FLL46_25590</name>
</gene>
<proteinExistence type="inferred from homology"/>
<evidence type="ECO:0000256" key="2">
    <source>
        <dbReference type="ARBA" id="ARBA00022722"/>
    </source>
</evidence>
<keyword evidence="2 5" id="KW-0540">Nuclease</keyword>
<evidence type="ECO:0000256" key="6">
    <source>
        <dbReference type="RuleBase" id="RU004355"/>
    </source>
</evidence>
<organism evidence="9 10">
    <name type="scientific">Aliikangiella coralliicola</name>
    <dbReference type="NCBI Taxonomy" id="2592383"/>
    <lineage>
        <taxon>Bacteria</taxon>
        <taxon>Pseudomonadati</taxon>
        <taxon>Pseudomonadota</taxon>
        <taxon>Gammaproteobacteria</taxon>
        <taxon>Oceanospirillales</taxon>
        <taxon>Pleioneaceae</taxon>
        <taxon>Aliikangiella</taxon>
    </lineage>
</organism>
<dbReference type="Pfam" id="PF13742">
    <property type="entry name" value="tRNA_anti_2"/>
    <property type="match status" value="1"/>
</dbReference>
<comment type="subunit">
    <text evidence="5">Heterooligomer composed of large and small subunits.</text>
</comment>
<dbReference type="HAMAP" id="MF_00378">
    <property type="entry name" value="Exonuc_7_L"/>
    <property type="match status" value="1"/>
</dbReference>
<reference evidence="9 10" key="1">
    <citation type="submission" date="2019-07" db="EMBL/GenBank/DDBJ databases">
        <title>Draft genome for Aliikangiella sp. M105.</title>
        <authorList>
            <person name="Wang G."/>
        </authorList>
    </citation>
    <scope>NUCLEOTIDE SEQUENCE [LARGE SCALE GENOMIC DNA]</scope>
    <source>
        <strain evidence="9 10">M105</strain>
    </source>
</reference>
<comment type="subcellular location">
    <subcellularLocation>
        <location evidence="5 6">Cytoplasm</location>
    </subcellularLocation>
</comment>
<evidence type="ECO:0000256" key="4">
    <source>
        <dbReference type="ARBA" id="ARBA00022839"/>
    </source>
</evidence>
<dbReference type="PANTHER" id="PTHR30008">
    <property type="entry name" value="EXODEOXYRIBONUCLEASE 7 LARGE SUBUNIT"/>
    <property type="match status" value="1"/>
</dbReference>
<dbReference type="PANTHER" id="PTHR30008:SF0">
    <property type="entry name" value="EXODEOXYRIBONUCLEASE 7 LARGE SUBUNIT"/>
    <property type="match status" value="1"/>
</dbReference>
<feature type="domain" description="OB-fold nucleic acid binding" evidence="8">
    <location>
        <begin position="17"/>
        <end position="110"/>
    </location>
</feature>
<comment type="function">
    <text evidence="5">Bidirectionally degrades single-stranded DNA into large acid-insoluble oligonucleotides, which are then degraded further into small acid-soluble oligonucleotides.</text>
</comment>
<comment type="similarity">
    <text evidence="5 6">Belongs to the XseA family.</text>
</comment>
<evidence type="ECO:0000259" key="8">
    <source>
        <dbReference type="Pfam" id="PF13742"/>
    </source>
</evidence>
<keyword evidence="3 5" id="KW-0378">Hydrolase</keyword>
<comment type="catalytic activity">
    <reaction evidence="5 6">
        <text>Exonucleolytic cleavage in either 5'- to 3'- or 3'- to 5'-direction to yield nucleoside 5'-phosphates.</text>
        <dbReference type="EC" id="3.1.11.6"/>
    </reaction>
</comment>
<dbReference type="Gene3D" id="2.40.50.1010">
    <property type="match status" value="1"/>
</dbReference>
<feature type="domain" description="Exonuclease VII large subunit C-terminal" evidence="7">
    <location>
        <begin position="133"/>
        <end position="446"/>
    </location>
</feature>
<dbReference type="GO" id="GO:0009318">
    <property type="term" value="C:exodeoxyribonuclease VII complex"/>
    <property type="evidence" value="ECO:0007669"/>
    <property type="project" value="UniProtKB-UniRule"/>
</dbReference>
<dbReference type="GO" id="GO:0003676">
    <property type="term" value="F:nucleic acid binding"/>
    <property type="evidence" value="ECO:0007669"/>
    <property type="project" value="InterPro"/>
</dbReference>
<dbReference type="GO" id="GO:0008855">
    <property type="term" value="F:exodeoxyribonuclease VII activity"/>
    <property type="evidence" value="ECO:0007669"/>
    <property type="project" value="UniProtKB-UniRule"/>
</dbReference>
<comment type="caution">
    <text evidence="9">The sequence shown here is derived from an EMBL/GenBank/DDBJ whole genome shotgun (WGS) entry which is preliminary data.</text>
</comment>
<sequence>MIQPVLQPQQPPKRTLLTVSQLNQQAKRLLESSLGSVWLTGEISNLTKAASGHWYFSLKDDNAQIRCAMFRFKTQNMKFSPNEGDKVVVKGKVSLYEPRGDYQLIADYMEPAGLGDLQQQLNELMQKLKAQGLFAEERKRRLPFLPTRIGVITSPTGAAIHDVLNVLERRCPMVPVIIYPTQVQGASAVNDIIAALELAEKRHECDVLLLTRGGGSLEDLWCFNSEKLAHKIAATKIPIVAAIGHEVDTTISELVADLRAPTPSAAAEQLVPEQSALQQKLDFANMSMIDILSSSLQELQVRLNIARLKLADPANAIASNQHALDSLKHRLNFQAAQLQHKFQQPLDKISLKLNRLNPSAQLQNNQQKLSELKIRLASGWQKNVDQKINQLQVKANALETLSPLSTLNRGYSITRDQETSNVISSVKQLVKKQKVTLLMADGKADAIIQGIEPD</sequence>
<protein>
    <recommendedName>
        <fullName evidence="5">Exodeoxyribonuclease 7 large subunit</fullName>
        <ecNumber evidence="5">3.1.11.6</ecNumber>
    </recommendedName>
    <alternativeName>
        <fullName evidence="5">Exodeoxyribonuclease VII large subunit</fullName>
        <shortName evidence="5">Exonuclease VII large subunit</shortName>
    </alternativeName>
</protein>
<dbReference type="NCBIfam" id="TIGR00237">
    <property type="entry name" value="xseA"/>
    <property type="match status" value="1"/>
</dbReference>
<evidence type="ECO:0000256" key="1">
    <source>
        <dbReference type="ARBA" id="ARBA00022490"/>
    </source>
</evidence>
<dbReference type="InterPro" id="IPR003753">
    <property type="entry name" value="Exonuc_VII_L"/>
</dbReference>
<dbReference type="OrthoDB" id="9802795at2"/>
<evidence type="ECO:0000256" key="3">
    <source>
        <dbReference type="ARBA" id="ARBA00022801"/>
    </source>
</evidence>
<dbReference type="Proteomes" id="UP000315439">
    <property type="component" value="Unassembled WGS sequence"/>
</dbReference>
<evidence type="ECO:0000313" key="9">
    <source>
        <dbReference type="EMBL" id="TQV81525.1"/>
    </source>
</evidence>
<dbReference type="RefSeq" id="WP_142935082.1">
    <property type="nucleotide sequence ID" value="NZ_ML660172.1"/>
</dbReference>
<evidence type="ECO:0000259" key="7">
    <source>
        <dbReference type="Pfam" id="PF02601"/>
    </source>
</evidence>
<evidence type="ECO:0000313" key="10">
    <source>
        <dbReference type="Proteomes" id="UP000315439"/>
    </source>
</evidence>
<keyword evidence="4 5" id="KW-0269">Exonuclease</keyword>
<name>A0A545TWD2_9GAMM</name>
<dbReference type="EC" id="3.1.11.6" evidence="5"/>
<dbReference type="InterPro" id="IPR025824">
    <property type="entry name" value="OB-fold_nuc-bd_dom"/>
</dbReference>
<evidence type="ECO:0000256" key="5">
    <source>
        <dbReference type="HAMAP-Rule" id="MF_00378"/>
    </source>
</evidence>
<dbReference type="InterPro" id="IPR020579">
    <property type="entry name" value="Exonuc_VII_lsu_C"/>
</dbReference>
<dbReference type="GO" id="GO:0005737">
    <property type="term" value="C:cytoplasm"/>
    <property type="evidence" value="ECO:0007669"/>
    <property type="project" value="UniProtKB-SubCell"/>
</dbReference>
<accession>A0A545TWD2</accession>
<dbReference type="GO" id="GO:0006308">
    <property type="term" value="P:DNA catabolic process"/>
    <property type="evidence" value="ECO:0007669"/>
    <property type="project" value="UniProtKB-UniRule"/>
</dbReference>
<dbReference type="CDD" id="cd04489">
    <property type="entry name" value="ExoVII_LU_OBF"/>
    <property type="match status" value="1"/>
</dbReference>
<keyword evidence="1 5" id="KW-0963">Cytoplasm</keyword>